<evidence type="ECO:0000313" key="3">
    <source>
        <dbReference type="Proteomes" id="UP000317238"/>
    </source>
</evidence>
<evidence type="ECO:0000313" key="2">
    <source>
        <dbReference type="EMBL" id="TWT72602.1"/>
    </source>
</evidence>
<reference evidence="2 3" key="1">
    <citation type="submission" date="2019-02" db="EMBL/GenBank/DDBJ databases">
        <title>Deep-cultivation of Planctomycetes and their phenomic and genomic characterization uncovers novel biology.</title>
        <authorList>
            <person name="Wiegand S."/>
            <person name="Jogler M."/>
            <person name="Boedeker C."/>
            <person name="Pinto D."/>
            <person name="Vollmers J."/>
            <person name="Rivas-Marin E."/>
            <person name="Kohn T."/>
            <person name="Peeters S.H."/>
            <person name="Heuer A."/>
            <person name="Rast P."/>
            <person name="Oberbeckmann S."/>
            <person name="Bunk B."/>
            <person name="Jeske O."/>
            <person name="Meyerdierks A."/>
            <person name="Storesund J.E."/>
            <person name="Kallscheuer N."/>
            <person name="Luecker S."/>
            <person name="Lage O.M."/>
            <person name="Pohl T."/>
            <person name="Merkel B.J."/>
            <person name="Hornburger P."/>
            <person name="Mueller R.-W."/>
            <person name="Bruemmer F."/>
            <person name="Labrenz M."/>
            <person name="Spormann A.M."/>
            <person name="Op Den Camp H."/>
            <person name="Overmann J."/>
            <person name="Amann R."/>
            <person name="Jetten M.S.M."/>
            <person name="Mascher T."/>
            <person name="Medema M.H."/>
            <person name="Devos D.P."/>
            <person name="Kaster A.-K."/>
            <person name="Ovreas L."/>
            <person name="Rohde M."/>
            <person name="Galperin M.Y."/>
            <person name="Jogler C."/>
        </authorList>
    </citation>
    <scope>NUCLEOTIDE SEQUENCE [LARGE SCALE GENOMIC DNA]</scope>
    <source>
        <strain evidence="2 3">Pan14r</strain>
    </source>
</reference>
<dbReference type="PANTHER" id="PTHR43283">
    <property type="entry name" value="BETA-LACTAMASE-RELATED"/>
    <property type="match status" value="1"/>
</dbReference>
<feature type="domain" description="Beta-lactamase-related" evidence="1">
    <location>
        <begin position="58"/>
        <end position="328"/>
    </location>
</feature>
<sequence>MPLILVLGCGKPEPSVQTSDGGTSTRTDTNATELGIDVTLLDALADRLGSSEFKQIDSVLVLKNGEIIFEKYQNGYGPKQVHDIASITKSVTSLLIGIAIDKGHIPSVDDKVVDYFQDTAYAKSWPADKRMITIRHLLTMQHGIAFDDYDDPNMKRFKSWLNSNDRIAHLLQQPMGMKPGQKSTYCTASTQLLRQVIEQSTGQSVEEFARENLFDPLGIKSFEWERSPKHGIGMGFGADAYPRDVAVLGRMIQQSGKWNGRQIVSSGWLEKSFRPHGKLLGIDYGYLWYGEPYSANGKQIQSHLAMGHGGQFLVLFPDLQSILVIMAKDYDQNIDFYQLIQDFVIPICSKT</sequence>
<gene>
    <name evidence="2" type="primary">nylB</name>
    <name evidence="2" type="ORF">Pan14r_49220</name>
</gene>
<comment type="caution">
    <text evidence="2">The sequence shown here is derived from an EMBL/GenBank/DDBJ whole genome shotgun (WGS) entry which is preliminary data.</text>
</comment>
<dbReference type="PANTHER" id="PTHR43283:SF7">
    <property type="entry name" value="BETA-LACTAMASE-RELATED DOMAIN-CONTAINING PROTEIN"/>
    <property type="match status" value="1"/>
</dbReference>
<dbReference type="Proteomes" id="UP000317238">
    <property type="component" value="Unassembled WGS sequence"/>
</dbReference>
<dbReference type="InterPro" id="IPR050789">
    <property type="entry name" value="Diverse_Enzym_Activities"/>
</dbReference>
<dbReference type="Pfam" id="PF00144">
    <property type="entry name" value="Beta-lactamase"/>
    <property type="match status" value="1"/>
</dbReference>
<keyword evidence="2" id="KW-0378">Hydrolase</keyword>
<dbReference type="Gene3D" id="3.40.710.10">
    <property type="entry name" value="DD-peptidase/beta-lactamase superfamily"/>
    <property type="match status" value="1"/>
</dbReference>
<organism evidence="2 3">
    <name type="scientific">Crateriforma conspicua</name>
    <dbReference type="NCBI Taxonomy" id="2527996"/>
    <lineage>
        <taxon>Bacteria</taxon>
        <taxon>Pseudomonadati</taxon>
        <taxon>Planctomycetota</taxon>
        <taxon>Planctomycetia</taxon>
        <taxon>Planctomycetales</taxon>
        <taxon>Planctomycetaceae</taxon>
        <taxon>Crateriforma</taxon>
    </lineage>
</organism>
<dbReference type="EMBL" id="SJPL01000001">
    <property type="protein sequence ID" value="TWT72602.1"/>
    <property type="molecule type" value="Genomic_DNA"/>
</dbReference>
<keyword evidence="3" id="KW-1185">Reference proteome</keyword>
<proteinExistence type="predicted"/>
<dbReference type="SUPFAM" id="SSF56601">
    <property type="entry name" value="beta-lactamase/transpeptidase-like"/>
    <property type="match status" value="1"/>
</dbReference>
<dbReference type="AlphaFoldDB" id="A0A5C5YH59"/>
<dbReference type="EC" id="3.5.1.46" evidence="2"/>
<name>A0A5C5YH59_9PLAN</name>
<dbReference type="InterPro" id="IPR012338">
    <property type="entry name" value="Beta-lactam/transpept-like"/>
</dbReference>
<dbReference type="InterPro" id="IPR001466">
    <property type="entry name" value="Beta-lactam-related"/>
</dbReference>
<accession>A0A5C5YH59</accession>
<evidence type="ECO:0000259" key="1">
    <source>
        <dbReference type="Pfam" id="PF00144"/>
    </source>
</evidence>
<dbReference type="GO" id="GO:0019875">
    <property type="term" value="F:6-aminohexanoate-dimer hydrolase activity"/>
    <property type="evidence" value="ECO:0007669"/>
    <property type="project" value="UniProtKB-EC"/>
</dbReference>
<protein>
    <submittedName>
        <fullName evidence="2">6-aminohexanoate-dimer hydrolase</fullName>
        <ecNumber evidence="2">3.5.1.46</ecNumber>
    </submittedName>
</protein>